<comment type="caution">
    <text evidence="7">The sequence shown here is derived from an EMBL/GenBank/DDBJ whole genome shotgun (WGS) entry which is preliminary data.</text>
</comment>
<dbReference type="STRING" id="6689.A0A3R7PEQ1"/>
<evidence type="ECO:0000259" key="6">
    <source>
        <dbReference type="PROSITE" id="PS50059"/>
    </source>
</evidence>
<dbReference type="Pfam" id="PF00254">
    <property type="entry name" value="FKBP_C"/>
    <property type="match status" value="2"/>
</dbReference>
<organism evidence="7 8">
    <name type="scientific">Penaeus vannamei</name>
    <name type="common">Whiteleg shrimp</name>
    <name type="synonym">Litopenaeus vannamei</name>
    <dbReference type="NCBI Taxonomy" id="6689"/>
    <lineage>
        <taxon>Eukaryota</taxon>
        <taxon>Metazoa</taxon>
        <taxon>Ecdysozoa</taxon>
        <taxon>Arthropoda</taxon>
        <taxon>Crustacea</taxon>
        <taxon>Multicrustacea</taxon>
        <taxon>Malacostraca</taxon>
        <taxon>Eumalacostraca</taxon>
        <taxon>Eucarida</taxon>
        <taxon>Decapoda</taxon>
        <taxon>Dendrobranchiata</taxon>
        <taxon>Penaeoidea</taxon>
        <taxon>Penaeidae</taxon>
        <taxon>Penaeus</taxon>
    </lineage>
</organism>
<evidence type="ECO:0000256" key="1">
    <source>
        <dbReference type="ARBA" id="ARBA00000971"/>
    </source>
</evidence>
<keyword evidence="4 5" id="KW-0413">Isomerase</keyword>
<dbReference type="PANTHER" id="PTHR45779:SF7">
    <property type="entry name" value="PEPTIDYLPROLYL ISOMERASE"/>
    <property type="match status" value="1"/>
</dbReference>
<dbReference type="FunFam" id="3.10.50.40:FF:000006">
    <property type="entry name" value="Peptidyl-prolyl cis-trans isomerase"/>
    <property type="match status" value="1"/>
</dbReference>
<dbReference type="GO" id="GO:0003755">
    <property type="term" value="F:peptidyl-prolyl cis-trans isomerase activity"/>
    <property type="evidence" value="ECO:0007669"/>
    <property type="project" value="UniProtKB-KW"/>
</dbReference>
<reference evidence="7 8" key="1">
    <citation type="submission" date="2018-04" db="EMBL/GenBank/DDBJ databases">
        <authorList>
            <person name="Zhang X."/>
            <person name="Yuan J."/>
            <person name="Li F."/>
            <person name="Xiang J."/>
        </authorList>
    </citation>
    <scope>NUCLEOTIDE SEQUENCE [LARGE SCALE GENOMIC DNA]</scope>
    <source>
        <tissue evidence="7">Muscle</tissue>
    </source>
</reference>
<evidence type="ECO:0000256" key="4">
    <source>
        <dbReference type="ARBA" id="ARBA00023235"/>
    </source>
</evidence>
<dbReference type="InterPro" id="IPR046357">
    <property type="entry name" value="PPIase_dom_sf"/>
</dbReference>
<comment type="catalytic activity">
    <reaction evidence="1 5">
        <text>[protein]-peptidylproline (omega=180) = [protein]-peptidylproline (omega=0)</text>
        <dbReference type="Rhea" id="RHEA:16237"/>
        <dbReference type="Rhea" id="RHEA-COMP:10747"/>
        <dbReference type="Rhea" id="RHEA-COMP:10748"/>
        <dbReference type="ChEBI" id="CHEBI:83833"/>
        <dbReference type="ChEBI" id="CHEBI:83834"/>
        <dbReference type="EC" id="5.2.1.8"/>
    </reaction>
</comment>
<dbReference type="Gene3D" id="3.10.50.40">
    <property type="match status" value="2"/>
</dbReference>
<dbReference type="Proteomes" id="UP000283509">
    <property type="component" value="Unassembled WGS sequence"/>
</dbReference>
<accession>A0A3R7PEQ1</accession>
<evidence type="ECO:0000256" key="2">
    <source>
        <dbReference type="ARBA" id="ARBA00013194"/>
    </source>
</evidence>
<gene>
    <name evidence="7" type="ORF">C7M84_018642</name>
</gene>
<dbReference type="SUPFAM" id="SSF54534">
    <property type="entry name" value="FKBP-like"/>
    <property type="match status" value="2"/>
</dbReference>
<dbReference type="PROSITE" id="PS50059">
    <property type="entry name" value="FKBP_PPIASE"/>
    <property type="match status" value="2"/>
</dbReference>
<name>A0A3R7PEQ1_PENVA</name>
<dbReference type="InterPro" id="IPR044609">
    <property type="entry name" value="FKBP2/11"/>
</dbReference>
<keyword evidence="3 5" id="KW-0697">Rotamase</keyword>
<dbReference type="PANTHER" id="PTHR45779">
    <property type="entry name" value="PEPTIDYLPROLYL ISOMERASE"/>
    <property type="match status" value="1"/>
</dbReference>
<keyword evidence="8" id="KW-1185">Reference proteome</keyword>
<evidence type="ECO:0000313" key="7">
    <source>
        <dbReference type="EMBL" id="ROT63472.1"/>
    </source>
</evidence>
<dbReference type="EMBL" id="QCYY01003437">
    <property type="protein sequence ID" value="ROT63472.1"/>
    <property type="molecule type" value="Genomic_DNA"/>
</dbReference>
<protein>
    <recommendedName>
        <fullName evidence="2 5">peptidylprolyl isomerase</fullName>
        <ecNumber evidence="2 5">5.2.1.8</ecNumber>
    </recommendedName>
</protein>
<dbReference type="EC" id="5.2.1.8" evidence="2 5"/>
<evidence type="ECO:0000313" key="8">
    <source>
        <dbReference type="Proteomes" id="UP000283509"/>
    </source>
</evidence>
<proteinExistence type="predicted"/>
<reference evidence="7 8" key="2">
    <citation type="submission" date="2019-01" db="EMBL/GenBank/DDBJ databases">
        <title>The decoding of complex shrimp genome reveals the adaptation for benthos swimmer, frequently molting mechanism and breeding impact on genome.</title>
        <authorList>
            <person name="Sun Y."/>
            <person name="Gao Y."/>
            <person name="Yu Y."/>
        </authorList>
    </citation>
    <scope>NUCLEOTIDE SEQUENCE [LARGE SCALE GENOMIC DNA]</scope>
    <source>
        <tissue evidence="7">Muscle</tissue>
    </source>
</reference>
<evidence type="ECO:0000256" key="3">
    <source>
        <dbReference type="ARBA" id="ARBA00023110"/>
    </source>
</evidence>
<evidence type="ECO:0000256" key="5">
    <source>
        <dbReference type="PROSITE-ProRule" id="PRU00277"/>
    </source>
</evidence>
<dbReference type="AlphaFoldDB" id="A0A3R7PEQ1"/>
<sequence>MNFRKISIKLVVQVRSPPSGGGARFGHVAPLRAFAAVQERLEPRAFPLSRAAIQGAECTPRGLARPACIAAPQTRRFSFLPNNFHSLEANYHVLSKPGKCDIETAPGDKIRVHYVGRLTSGEIFDQRSVLPPLAPPAGGRAAGSPRPARFPPVRLDGCARPRGDPFEFRLGAGQVIKGWDRGLEGMCVGERRHLTIPPEFAYGDKGAGSVIPPGVSRLPLLGPEWWRHDLSDVTGENDYFSVLLFLLRATLEFEVELIEVPDKVFRAEDQPERRPRPDQQSPADPPKLMAQTLVRPQSCSQKAAQGDAVTVHYTGQLTNTKKFDSSVDRDEPFRFTLGQGSVIRGWELGVAGMCVGETRRLTIPPSLAYGERGAGDVIPPNATLIFTIQLLKIN</sequence>
<dbReference type="OrthoDB" id="1902587at2759"/>
<feature type="domain" description="PPIase FKBP-type" evidence="6">
    <location>
        <begin position="107"/>
        <end position="216"/>
    </location>
</feature>
<dbReference type="GO" id="GO:0005783">
    <property type="term" value="C:endoplasmic reticulum"/>
    <property type="evidence" value="ECO:0007669"/>
    <property type="project" value="TreeGrafter"/>
</dbReference>
<dbReference type="InterPro" id="IPR001179">
    <property type="entry name" value="PPIase_FKBP_dom"/>
</dbReference>
<feature type="domain" description="PPIase FKBP-type" evidence="6">
    <location>
        <begin position="306"/>
        <end position="394"/>
    </location>
</feature>